<reference evidence="2 3" key="1">
    <citation type="submission" date="2019-05" db="EMBL/GenBank/DDBJ databases">
        <title>Streptomyces marianii sp. nov., a novel marine actinomycete from southern coast of India.</title>
        <authorList>
            <person name="Iniyan A.M."/>
            <person name="Wink J."/>
            <person name="Ramprasad E."/>
            <person name="Ramana C.V."/>
            <person name="Bunk B."/>
            <person name="Sproer C."/>
            <person name="Joseph F.-J.R.S."/>
            <person name="Vincent S.G.P."/>
        </authorList>
    </citation>
    <scope>NUCLEOTIDE SEQUENCE [LARGE SCALE GENOMIC DNA]</scope>
    <source>
        <strain evidence="2 3">ICN19</strain>
    </source>
</reference>
<dbReference type="InterPro" id="IPR009732">
    <property type="entry name" value="DUF1304"/>
</dbReference>
<keyword evidence="1" id="KW-1133">Transmembrane helix</keyword>
<dbReference type="OrthoDB" id="9803832at2"/>
<evidence type="ECO:0000313" key="2">
    <source>
        <dbReference type="EMBL" id="TLQ43408.1"/>
    </source>
</evidence>
<feature type="transmembrane region" description="Helical" evidence="1">
    <location>
        <begin position="6"/>
        <end position="27"/>
    </location>
</feature>
<dbReference type="RefSeq" id="WP_138052831.1">
    <property type="nucleotide sequence ID" value="NZ_VAWE01000001.1"/>
</dbReference>
<keyword evidence="1" id="KW-0812">Transmembrane</keyword>
<feature type="transmembrane region" description="Helical" evidence="1">
    <location>
        <begin position="54"/>
        <end position="72"/>
    </location>
</feature>
<dbReference type="Proteomes" id="UP000305921">
    <property type="component" value="Unassembled WGS sequence"/>
</dbReference>
<sequence>MTATAHVLVALVAVLHLYFLVLEMFLWERPPGRRLSGFDAETARATAPLAANQGLYNGFLAAGLVWGLAAAPPTGHRVQVFFLVCVVIAGLYGGATANRRIYVAQALPGALALAAVSAAG</sequence>
<gene>
    <name evidence="2" type="ORF">FEF34_09875</name>
</gene>
<dbReference type="AlphaFoldDB" id="A0A5R9E0F9"/>
<proteinExistence type="predicted"/>
<comment type="caution">
    <text evidence="2">The sequence shown here is derived from an EMBL/GenBank/DDBJ whole genome shotgun (WGS) entry which is preliminary data.</text>
</comment>
<dbReference type="PANTHER" id="PTHR38446">
    <property type="entry name" value="BLL0914 PROTEIN"/>
    <property type="match status" value="1"/>
</dbReference>
<feature type="transmembrane region" description="Helical" evidence="1">
    <location>
        <begin position="78"/>
        <end position="95"/>
    </location>
</feature>
<keyword evidence="1" id="KW-0472">Membrane</keyword>
<name>A0A5R9E0F9_9ACTN</name>
<evidence type="ECO:0000256" key="1">
    <source>
        <dbReference type="SAM" id="Phobius"/>
    </source>
</evidence>
<keyword evidence="3" id="KW-1185">Reference proteome</keyword>
<dbReference type="EMBL" id="VAWE01000001">
    <property type="protein sequence ID" value="TLQ43408.1"/>
    <property type="molecule type" value="Genomic_DNA"/>
</dbReference>
<accession>A0A5R9E0F9</accession>
<dbReference type="Pfam" id="PF06993">
    <property type="entry name" value="DUF1304"/>
    <property type="match status" value="1"/>
</dbReference>
<evidence type="ECO:0000313" key="3">
    <source>
        <dbReference type="Proteomes" id="UP000305921"/>
    </source>
</evidence>
<dbReference type="PANTHER" id="PTHR38446:SF1">
    <property type="entry name" value="BLL0914 PROTEIN"/>
    <property type="match status" value="1"/>
</dbReference>
<organism evidence="2 3">
    <name type="scientific">Streptomyces marianii</name>
    <dbReference type="NCBI Taxonomy" id="1817406"/>
    <lineage>
        <taxon>Bacteria</taxon>
        <taxon>Bacillati</taxon>
        <taxon>Actinomycetota</taxon>
        <taxon>Actinomycetes</taxon>
        <taxon>Kitasatosporales</taxon>
        <taxon>Streptomycetaceae</taxon>
        <taxon>Streptomyces</taxon>
    </lineage>
</organism>
<protein>
    <submittedName>
        <fullName evidence="2">DUF1304 domain-containing protein</fullName>
    </submittedName>
</protein>